<protein>
    <submittedName>
        <fullName evidence="1">Uncharacterized protein</fullName>
    </submittedName>
</protein>
<sequence>MRGRGAAMMPEHCTATLLAFCARADAFPARRAACPWRRVPVCPRVRRGGRRLTHVKAAIARAAIIPKGWTASTSADRA</sequence>
<dbReference type="Proteomes" id="UP000002283">
    <property type="component" value="Chromosome II"/>
</dbReference>
<dbReference type="KEGG" id="bml:BMA10229_0766"/>
<organism evidence="1 2">
    <name type="scientific">Burkholderia mallei (strain NCTC 10229)</name>
    <dbReference type="NCBI Taxonomy" id="412022"/>
    <lineage>
        <taxon>Bacteria</taxon>
        <taxon>Pseudomonadati</taxon>
        <taxon>Pseudomonadota</taxon>
        <taxon>Betaproteobacteria</taxon>
        <taxon>Burkholderiales</taxon>
        <taxon>Burkholderiaceae</taxon>
        <taxon>Burkholderia</taxon>
        <taxon>pseudomallei group</taxon>
    </lineage>
</organism>
<dbReference type="AlphaFoldDB" id="A2RY12"/>
<proteinExistence type="predicted"/>
<evidence type="ECO:0000313" key="2">
    <source>
        <dbReference type="Proteomes" id="UP000002283"/>
    </source>
</evidence>
<gene>
    <name evidence="1" type="ordered locus">BMA10229_0766</name>
</gene>
<reference evidence="1 2" key="1">
    <citation type="submission" date="2007-01" db="EMBL/GenBank/DDBJ databases">
        <authorList>
            <person name="DeShazer D."/>
            <person name="Woods D.E."/>
            <person name="Nierman W.C."/>
        </authorList>
    </citation>
    <scope>NUCLEOTIDE SEQUENCE [LARGE SCALE GENOMIC DNA]</scope>
    <source>
        <strain evidence="1 2">NCTC 10229</strain>
    </source>
</reference>
<dbReference type="HOGENOM" id="CLU_2615185_0_0_4"/>
<evidence type="ECO:0000313" key="1">
    <source>
        <dbReference type="EMBL" id="ABM99617.1"/>
    </source>
</evidence>
<accession>A2RY12</accession>
<name>A2RY12_BURM9</name>
<dbReference type="EMBL" id="CP000545">
    <property type="protein sequence ID" value="ABM99617.1"/>
    <property type="molecule type" value="Genomic_DNA"/>
</dbReference>